<proteinExistence type="inferred from homology"/>
<dbReference type="GO" id="GO:0005975">
    <property type="term" value="P:carbohydrate metabolic process"/>
    <property type="evidence" value="ECO:0007669"/>
    <property type="project" value="InterPro"/>
</dbReference>
<comment type="caution">
    <text evidence="3">The sequence shown here is derived from an EMBL/GenBank/DDBJ whole genome shotgun (WGS) entry which is preliminary data.</text>
</comment>
<gene>
    <name evidence="3" type="ORF">RIF29_18980</name>
</gene>
<organism evidence="3 4">
    <name type="scientific">Crotalaria pallida</name>
    <name type="common">Smooth rattlebox</name>
    <name type="synonym">Crotalaria striata</name>
    <dbReference type="NCBI Taxonomy" id="3830"/>
    <lineage>
        <taxon>Eukaryota</taxon>
        <taxon>Viridiplantae</taxon>
        <taxon>Streptophyta</taxon>
        <taxon>Embryophyta</taxon>
        <taxon>Tracheophyta</taxon>
        <taxon>Spermatophyta</taxon>
        <taxon>Magnoliopsida</taxon>
        <taxon>eudicotyledons</taxon>
        <taxon>Gunneridae</taxon>
        <taxon>Pentapetalae</taxon>
        <taxon>rosids</taxon>
        <taxon>fabids</taxon>
        <taxon>Fabales</taxon>
        <taxon>Fabaceae</taxon>
        <taxon>Papilionoideae</taxon>
        <taxon>50 kb inversion clade</taxon>
        <taxon>genistoids sensu lato</taxon>
        <taxon>core genistoids</taxon>
        <taxon>Crotalarieae</taxon>
        <taxon>Crotalaria</taxon>
    </lineage>
</organism>
<dbReference type="GO" id="GO:0072699">
    <property type="term" value="P:protein localization to cortical microtubule cytoskeleton"/>
    <property type="evidence" value="ECO:0007669"/>
    <property type="project" value="TreeGrafter"/>
</dbReference>
<name>A0AAN9EZ55_CROPI</name>
<dbReference type="PANTHER" id="PTHR31342:SF41">
    <property type="entry name" value="OS08G0129600 PROTEIN"/>
    <property type="match status" value="1"/>
</dbReference>
<dbReference type="GO" id="GO:0055028">
    <property type="term" value="C:cortical microtubule"/>
    <property type="evidence" value="ECO:0007669"/>
    <property type="project" value="TreeGrafter"/>
</dbReference>
<evidence type="ECO:0000256" key="2">
    <source>
        <dbReference type="ARBA" id="ARBA00023054"/>
    </source>
</evidence>
<keyword evidence="4" id="KW-1185">Reference proteome</keyword>
<evidence type="ECO:0000313" key="3">
    <source>
        <dbReference type="EMBL" id="KAK7266337.1"/>
    </source>
</evidence>
<dbReference type="SUPFAM" id="SSF51445">
    <property type="entry name" value="(Trans)glycosidases"/>
    <property type="match status" value="1"/>
</dbReference>
<keyword evidence="2" id="KW-0175">Coiled coil</keyword>
<evidence type="ECO:0000313" key="4">
    <source>
        <dbReference type="Proteomes" id="UP001372338"/>
    </source>
</evidence>
<dbReference type="InterPro" id="IPR040265">
    <property type="entry name" value="CHUP1/IPGA1-like"/>
</dbReference>
<protein>
    <submittedName>
        <fullName evidence="3">Uncharacterized protein</fullName>
    </submittedName>
</protein>
<reference evidence="3 4" key="1">
    <citation type="submission" date="2024-01" db="EMBL/GenBank/DDBJ databases">
        <title>The genomes of 5 underutilized Papilionoideae crops provide insights into root nodulation and disease resistanc.</title>
        <authorList>
            <person name="Yuan L."/>
        </authorList>
    </citation>
    <scope>NUCLEOTIDE SEQUENCE [LARGE SCALE GENOMIC DNA]</scope>
    <source>
        <strain evidence="3">ZHUSHIDOU_FW_LH</strain>
        <tissue evidence="3">Leaf</tissue>
    </source>
</reference>
<dbReference type="InterPro" id="IPR001360">
    <property type="entry name" value="Glyco_hydro_1"/>
</dbReference>
<dbReference type="Gene3D" id="3.20.20.80">
    <property type="entry name" value="Glycosidases"/>
    <property type="match status" value="1"/>
</dbReference>
<dbReference type="GO" id="GO:0004553">
    <property type="term" value="F:hydrolase activity, hydrolyzing O-glycosyl compounds"/>
    <property type="evidence" value="ECO:0007669"/>
    <property type="project" value="InterPro"/>
</dbReference>
<dbReference type="AlphaFoldDB" id="A0AAN9EZ55"/>
<dbReference type="Proteomes" id="UP001372338">
    <property type="component" value="Unassembled WGS sequence"/>
</dbReference>
<dbReference type="EMBL" id="JAYWIO010000004">
    <property type="protein sequence ID" value="KAK7266337.1"/>
    <property type="molecule type" value="Genomic_DNA"/>
</dbReference>
<dbReference type="InterPro" id="IPR017853">
    <property type="entry name" value="GH"/>
</dbReference>
<comment type="similarity">
    <text evidence="1">Belongs to the glycosyl hydrolase 1 family.</text>
</comment>
<dbReference type="Pfam" id="PF00232">
    <property type="entry name" value="Glyco_hydro_1"/>
    <property type="match status" value="1"/>
</dbReference>
<dbReference type="PANTHER" id="PTHR31342">
    <property type="entry name" value="PROTEIN CHUP1, CHLOROPLASTIC"/>
    <property type="match status" value="1"/>
</dbReference>
<accession>A0AAN9EZ55</accession>
<evidence type="ECO:0000256" key="1">
    <source>
        <dbReference type="ARBA" id="ARBA00010838"/>
    </source>
</evidence>
<sequence length="120" mass="14151">MLCIPQRIKLKDSGVWCALNEMSDFGAFVRIAFSFLQFIEGIQSFVTMYHWDLPQMLDDKYERWIKLGSVKLAKKYMKRVAMELQAKSTLEKDPTMDYMLIQGVRFAFRIHQVCPESMLQ</sequence>